<protein>
    <recommendedName>
        <fullName evidence="16">RxLR effector protein</fullName>
    </recommendedName>
</protein>
<dbReference type="EMBL" id="QXGC01000192">
    <property type="protein sequence ID" value="KAE9245470.1"/>
    <property type="molecule type" value="Genomic_DNA"/>
</dbReference>
<proteinExistence type="predicted"/>
<keyword evidence="9" id="KW-1185">Reference proteome</keyword>
<dbReference type="Proteomes" id="UP000460718">
    <property type="component" value="Unassembled WGS sequence"/>
</dbReference>
<dbReference type="EMBL" id="QXFZ01000161">
    <property type="protein sequence ID" value="KAE9129492.1"/>
    <property type="molecule type" value="Genomic_DNA"/>
</dbReference>
<dbReference type="AlphaFoldDB" id="A0A6A3LQB4"/>
<evidence type="ECO:0000313" key="14">
    <source>
        <dbReference type="Proteomes" id="UP000476176"/>
    </source>
</evidence>
<evidence type="ECO:0000313" key="12">
    <source>
        <dbReference type="Proteomes" id="UP000441208"/>
    </source>
</evidence>
<dbReference type="Proteomes" id="UP000476176">
    <property type="component" value="Unassembled WGS sequence"/>
</dbReference>
<organism evidence="2 13">
    <name type="scientific">Phytophthora fragariae</name>
    <dbReference type="NCBI Taxonomy" id="53985"/>
    <lineage>
        <taxon>Eukaryota</taxon>
        <taxon>Sar</taxon>
        <taxon>Stramenopiles</taxon>
        <taxon>Oomycota</taxon>
        <taxon>Peronosporomycetes</taxon>
        <taxon>Peronosporales</taxon>
        <taxon>Peronosporaceae</taxon>
        <taxon>Phytophthora</taxon>
    </lineage>
</organism>
<feature type="signal peptide" evidence="1">
    <location>
        <begin position="1"/>
        <end position="30"/>
    </location>
</feature>
<dbReference type="EMBL" id="QXGA01000641">
    <property type="protein sequence ID" value="KAE9143156.1"/>
    <property type="molecule type" value="Genomic_DNA"/>
</dbReference>
<dbReference type="EMBL" id="QXFW01000186">
    <property type="protein sequence ID" value="KAE9021419.1"/>
    <property type="molecule type" value="Genomic_DNA"/>
</dbReference>
<gene>
    <name evidence="8" type="ORF">PF002_g3898</name>
    <name evidence="7" type="ORF">PF004_g5222</name>
    <name evidence="6" type="ORF">PF005_g981</name>
    <name evidence="5" type="ORF">PF006_g11791</name>
    <name evidence="4" type="ORF">PF007_g4866</name>
    <name evidence="3" type="ORF">PF010_g5460</name>
    <name evidence="2" type="ORF">PF011_g4953</name>
</gene>
<evidence type="ECO:0000313" key="3">
    <source>
        <dbReference type="EMBL" id="KAE9125883.1"/>
    </source>
</evidence>
<evidence type="ECO:0008006" key="16">
    <source>
        <dbReference type="Google" id="ProtNLM"/>
    </source>
</evidence>
<keyword evidence="1" id="KW-0732">Signal</keyword>
<dbReference type="EMBL" id="QXGD01000115">
    <property type="protein sequence ID" value="KAE9252273.1"/>
    <property type="molecule type" value="Genomic_DNA"/>
</dbReference>
<dbReference type="Proteomes" id="UP000433483">
    <property type="component" value="Unassembled WGS sequence"/>
</dbReference>
<dbReference type="Proteomes" id="UP000440367">
    <property type="component" value="Unassembled WGS sequence"/>
</dbReference>
<comment type="caution">
    <text evidence="2">The sequence shown here is derived from an EMBL/GenBank/DDBJ whole genome shotgun (WGS) entry which is preliminary data.</text>
</comment>
<sequence>MICCITICNVRKVLFSVSAMVLAGARLTSSISSSVVCGLVCDCRLDANEIA</sequence>
<evidence type="ECO:0000313" key="4">
    <source>
        <dbReference type="EMBL" id="KAE9129492.1"/>
    </source>
</evidence>
<evidence type="ECO:0000256" key="1">
    <source>
        <dbReference type="SAM" id="SignalP"/>
    </source>
</evidence>
<evidence type="ECO:0000313" key="15">
    <source>
        <dbReference type="Proteomes" id="UP000488956"/>
    </source>
</evidence>
<accession>A0A6A3LQB4</accession>
<feature type="chain" id="PRO_5036164990" description="RxLR effector protein" evidence="1">
    <location>
        <begin position="31"/>
        <end position="51"/>
    </location>
</feature>
<evidence type="ECO:0000313" key="10">
    <source>
        <dbReference type="Proteomes" id="UP000440367"/>
    </source>
</evidence>
<evidence type="ECO:0000313" key="2">
    <source>
        <dbReference type="EMBL" id="KAE9021419.1"/>
    </source>
</evidence>
<dbReference type="EMBL" id="QXGB01000022">
    <property type="protein sequence ID" value="KAE9236617.1"/>
    <property type="molecule type" value="Genomic_DNA"/>
</dbReference>
<reference evidence="13 14" key="1">
    <citation type="submission" date="2018-09" db="EMBL/GenBank/DDBJ databases">
        <title>Genomic investigation of the strawberry pathogen Phytophthora fragariae indicates pathogenicity is determined by transcriptional variation in three key races.</title>
        <authorList>
            <person name="Adams T.M."/>
            <person name="Armitage A.D."/>
            <person name="Sobczyk M.K."/>
            <person name="Bates H.J."/>
            <person name="Dunwell J.M."/>
            <person name="Nellist C.F."/>
            <person name="Harrison R.J."/>
        </authorList>
    </citation>
    <scope>NUCLEOTIDE SEQUENCE [LARGE SCALE GENOMIC DNA]</scope>
    <source>
        <strain evidence="8 10">BC-1</strain>
        <strain evidence="7 14">BC-23</strain>
        <strain evidence="6 9">NOV-27</strain>
        <strain evidence="5 11">NOV-5</strain>
        <strain evidence="4 12">NOV-71</strain>
        <strain evidence="3 15">ONT-3</strain>
        <strain evidence="2 13">SCRP245</strain>
    </source>
</reference>
<dbReference type="Proteomes" id="UP000441208">
    <property type="component" value="Unassembled WGS sequence"/>
</dbReference>
<dbReference type="EMBL" id="QXFX01000203">
    <property type="protein sequence ID" value="KAE9125883.1"/>
    <property type="molecule type" value="Genomic_DNA"/>
</dbReference>
<evidence type="ECO:0000313" key="11">
    <source>
        <dbReference type="Proteomes" id="UP000440732"/>
    </source>
</evidence>
<name>A0A6A3LQB4_9STRA</name>
<dbReference type="Proteomes" id="UP000440732">
    <property type="component" value="Unassembled WGS sequence"/>
</dbReference>
<dbReference type="Proteomes" id="UP000488956">
    <property type="component" value="Unassembled WGS sequence"/>
</dbReference>
<evidence type="ECO:0000313" key="13">
    <source>
        <dbReference type="Proteomes" id="UP000460718"/>
    </source>
</evidence>
<evidence type="ECO:0000313" key="9">
    <source>
        <dbReference type="Proteomes" id="UP000433483"/>
    </source>
</evidence>
<evidence type="ECO:0000313" key="5">
    <source>
        <dbReference type="EMBL" id="KAE9143156.1"/>
    </source>
</evidence>
<evidence type="ECO:0000313" key="8">
    <source>
        <dbReference type="EMBL" id="KAE9252273.1"/>
    </source>
</evidence>
<evidence type="ECO:0000313" key="6">
    <source>
        <dbReference type="EMBL" id="KAE9236617.1"/>
    </source>
</evidence>
<evidence type="ECO:0000313" key="7">
    <source>
        <dbReference type="EMBL" id="KAE9245470.1"/>
    </source>
</evidence>